<dbReference type="PANTHER" id="PTHR30269:SF23">
    <property type="entry name" value="MEMBRANE TRANSPORTER PROTEIN YDHB-RELATED"/>
    <property type="match status" value="1"/>
</dbReference>
<feature type="transmembrane region" description="Helical" evidence="8">
    <location>
        <begin position="203"/>
        <end position="220"/>
    </location>
</feature>
<protein>
    <recommendedName>
        <fullName evidence="8">Probable membrane transporter protein</fullName>
    </recommendedName>
</protein>
<dbReference type="Pfam" id="PF01925">
    <property type="entry name" value="TauE"/>
    <property type="match status" value="1"/>
</dbReference>
<gene>
    <name evidence="9" type="ORF">JFN93_06780</name>
</gene>
<evidence type="ECO:0000256" key="4">
    <source>
        <dbReference type="ARBA" id="ARBA00022475"/>
    </source>
</evidence>
<organism evidence="9 10">
    <name type="scientific">Geomesophilobacter sediminis</name>
    <dbReference type="NCBI Taxonomy" id="2798584"/>
    <lineage>
        <taxon>Bacteria</taxon>
        <taxon>Pseudomonadati</taxon>
        <taxon>Thermodesulfobacteriota</taxon>
        <taxon>Desulfuromonadia</taxon>
        <taxon>Geobacterales</taxon>
        <taxon>Geobacteraceae</taxon>
        <taxon>Geomesophilobacter</taxon>
    </lineage>
</organism>
<keyword evidence="10" id="KW-1185">Reference proteome</keyword>
<proteinExistence type="inferred from homology"/>
<reference evidence="9" key="1">
    <citation type="submission" date="2020-12" db="EMBL/GenBank/DDBJ databases">
        <title>Geomonas sp. Red875, isolated from river sediment.</title>
        <authorList>
            <person name="Xu Z."/>
            <person name="Zhang Z."/>
            <person name="Masuda Y."/>
            <person name="Itoh H."/>
            <person name="Senoo K."/>
        </authorList>
    </citation>
    <scope>NUCLEOTIDE SEQUENCE</scope>
    <source>
        <strain evidence="9">Red875</strain>
    </source>
</reference>
<dbReference type="RefSeq" id="WP_199383258.1">
    <property type="nucleotide sequence ID" value="NZ_JAEMHM010000005.1"/>
</dbReference>
<keyword evidence="3" id="KW-0813">Transport</keyword>
<evidence type="ECO:0000256" key="6">
    <source>
        <dbReference type="ARBA" id="ARBA00022989"/>
    </source>
</evidence>
<evidence type="ECO:0000256" key="8">
    <source>
        <dbReference type="RuleBase" id="RU363041"/>
    </source>
</evidence>
<feature type="transmembrane region" description="Helical" evidence="8">
    <location>
        <begin position="74"/>
        <end position="94"/>
    </location>
</feature>
<dbReference type="AlphaFoldDB" id="A0A8J7J6H6"/>
<feature type="transmembrane region" description="Helical" evidence="8">
    <location>
        <begin position="227"/>
        <end position="247"/>
    </location>
</feature>
<evidence type="ECO:0000313" key="9">
    <source>
        <dbReference type="EMBL" id="MBJ6724406.1"/>
    </source>
</evidence>
<dbReference type="InterPro" id="IPR002781">
    <property type="entry name" value="TM_pro_TauE-like"/>
</dbReference>
<comment type="subcellular location">
    <subcellularLocation>
        <location evidence="1 8">Cell membrane</location>
        <topology evidence="1 8">Multi-pass membrane protein</topology>
    </subcellularLocation>
</comment>
<keyword evidence="7 8" id="KW-0472">Membrane</keyword>
<comment type="caution">
    <text evidence="9">The sequence shown here is derived from an EMBL/GenBank/DDBJ whole genome shotgun (WGS) entry which is preliminary data.</text>
</comment>
<keyword evidence="4 8" id="KW-1003">Cell membrane</keyword>
<feature type="transmembrane region" description="Helical" evidence="8">
    <location>
        <begin position="46"/>
        <end position="65"/>
    </location>
</feature>
<comment type="similarity">
    <text evidence="2 8">Belongs to the 4-toluene sulfonate uptake permease (TSUP) (TC 2.A.102) family.</text>
</comment>
<dbReference type="EMBL" id="JAEMHM010000005">
    <property type="protein sequence ID" value="MBJ6724406.1"/>
    <property type="molecule type" value="Genomic_DNA"/>
</dbReference>
<feature type="transmembrane region" description="Helical" evidence="8">
    <location>
        <begin position="164"/>
        <end position="183"/>
    </location>
</feature>
<dbReference type="GO" id="GO:0005886">
    <property type="term" value="C:plasma membrane"/>
    <property type="evidence" value="ECO:0007669"/>
    <property type="project" value="UniProtKB-SubCell"/>
</dbReference>
<sequence>MALTFIEIFIMGIGAGIVGSILGLGGGIIIVPALTIIFGLPIKNAVAVSTVSIIATSTGAAVAYLRDRITNTRVAIWLEMGTSAGALSGALVAGIMNQRVLYILFGSLLAYSGYGMFKSRNLEKPASLQPDRLAEKLRLGGSYYDKALGHQVEYQVHRTFTGLVLMYFSGIAAGLLGIGAGIFKVPAMDQVMGMPFKASTATSNFMIGVTAASGAVVYFARGDVKPLVAGPVVLGVLLGAIVGAKFMVRMKPAKIRVMFIPLIAYTALEMIYRGVKWW</sequence>
<keyword evidence="6 8" id="KW-1133">Transmembrane helix</keyword>
<evidence type="ECO:0000313" key="10">
    <source>
        <dbReference type="Proteomes" id="UP000636888"/>
    </source>
</evidence>
<name>A0A8J7J6H6_9BACT</name>
<evidence type="ECO:0000256" key="3">
    <source>
        <dbReference type="ARBA" id="ARBA00022448"/>
    </source>
</evidence>
<evidence type="ECO:0000256" key="1">
    <source>
        <dbReference type="ARBA" id="ARBA00004651"/>
    </source>
</evidence>
<evidence type="ECO:0000256" key="2">
    <source>
        <dbReference type="ARBA" id="ARBA00009142"/>
    </source>
</evidence>
<feature type="transmembrane region" description="Helical" evidence="8">
    <location>
        <begin position="100"/>
        <end position="117"/>
    </location>
</feature>
<evidence type="ECO:0000256" key="7">
    <source>
        <dbReference type="ARBA" id="ARBA00023136"/>
    </source>
</evidence>
<keyword evidence="5 8" id="KW-0812">Transmembrane</keyword>
<accession>A0A8J7J6H6</accession>
<dbReference type="PANTHER" id="PTHR30269">
    <property type="entry name" value="TRANSMEMBRANE PROTEIN YFCA"/>
    <property type="match status" value="1"/>
</dbReference>
<dbReference type="InterPro" id="IPR052017">
    <property type="entry name" value="TSUP"/>
</dbReference>
<evidence type="ECO:0000256" key="5">
    <source>
        <dbReference type="ARBA" id="ARBA00022692"/>
    </source>
</evidence>
<feature type="transmembrane region" description="Helical" evidence="8">
    <location>
        <begin position="12"/>
        <end position="40"/>
    </location>
</feature>
<dbReference type="Proteomes" id="UP000636888">
    <property type="component" value="Unassembled WGS sequence"/>
</dbReference>